<evidence type="ECO:0000313" key="2">
    <source>
        <dbReference type="Proteomes" id="UP001642540"/>
    </source>
</evidence>
<reference evidence="1 2" key="1">
    <citation type="submission" date="2024-08" db="EMBL/GenBank/DDBJ databases">
        <authorList>
            <person name="Cucini C."/>
            <person name="Frati F."/>
        </authorList>
    </citation>
    <scope>NUCLEOTIDE SEQUENCE [LARGE SCALE GENOMIC DNA]</scope>
</reference>
<proteinExistence type="predicted"/>
<dbReference type="Proteomes" id="UP001642540">
    <property type="component" value="Unassembled WGS sequence"/>
</dbReference>
<dbReference type="EMBL" id="CAXLJM020000027">
    <property type="protein sequence ID" value="CAL8094542.1"/>
    <property type="molecule type" value="Genomic_DNA"/>
</dbReference>
<name>A0ABP1QD72_9HEXA</name>
<accession>A0ABP1QD72</accession>
<comment type="caution">
    <text evidence="1">The sequence shown here is derived from an EMBL/GenBank/DDBJ whole genome shotgun (WGS) entry which is preliminary data.</text>
</comment>
<sequence>MSNDGHYCAERKIKSKSSHKIMARYVFNGKFSIQEECSKVYNSSIIPGITYSLLTLETSECKIDCRKNSTSKLTPRYFSKSGNLIVSKSKTAVSSFSTRISSGSKQRLRVPPEKLKGLHKLLHIRLSSRVVSLEFPDKSVEPQLEYIPNASFQILEKLQHIVYKTCSNRVSERFLELGHMLFRTVYERRGTELMESLKEEEANKIMQLLANCHSNLKPLEFTRGRRPCYDDEATFVKIDNATVRINVSASHKAEIYLINRHLTMEIPWNVIDLTVGICIDEFSGSYMLYHKMEQALEKLFTKDLRILWKYPPASATFYTRLYGPYWQHYAENLEKCVEAVYLQNRKLSRLRRPDETLQSTTRISLEKNTRRKRVKVPATVPPKHQPELKFKFPDNEGKAKTIIKSVNLTCQPFDALDCYKHDDFIS</sequence>
<organism evidence="1 2">
    <name type="scientific">Orchesella dallaii</name>
    <dbReference type="NCBI Taxonomy" id="48710"/>
    <lineage>
        <taxon>Eukaryota</taxon>
        <taxon>Metazoa</taxon>
        <taxon>Ecdysozoa</taxon>
        <taxon>Arthropoda</taxon>
        <taxon>Hexapoda</taxon>
        <taxon>Collembola</taxon>
        <taxon>Entomobryomorpha</taxon>
        <taxon>Entomobryoidea</taxon>
        <taxon>Orchesellidae</taxon>
        <taxon>Orchesellinae</taxon>
        <taxon>Orchesella</taxon>
    </lineage>
</organism>
<protein>
    <submittedName>
        <fullName evidence="1">Uncharacterized protein</fullName>
    </submittedName>
</protein>
<keyword evidence="2" id="KW-1185">Reference proteome</keyword>
<evidence type="ECO:0000313" key="1">
    <source>
        <dbReference type="EMBL" id="CAL8094542.1"/>
    </source>
</evidence>
<gene>
    <name evidence="1" type="ORF">ODALV1_LOCUS8812</name>
</gene>